<gene>
    <name evidence="1" type="ORF">CPELLU_LOCUS13420</name>
</gene>
<keyword evidence="2" id="KW-1185">Reference proteome</keyword>
<protein>
    <submittedName>
        <fullName evidence="1">16782_t:CDS:1</fullName>
    </submittedName>
</protein>
<dbReference type="EMBL" id="CAJVQA010014217">
    <property type="protein sequence ID" value="CAG8729759.1"/>
    <property type="molecule type" value="Genomic_DNA"/>
</dbReference>
<reference evidence="1" key="1">
    <citation type="submission" date="2021-06" db="EMBL/GenBank/DDBJ databases">
        <authorList>
            <person name="Kallberg Y."/>
            <person name="Tangrot J."/>
            <person name="Rosling A."/>
        </authorList>
    </citation>
    <scope>NUCLEOTIDE SEQUENCE</scope>
    <source>
        <strain evidence="1">FL966</strain>
    </source>
</reference>
<feature type="non-terminal residue" evidence="1">
    <location>
        <position position="55"/>
    </location>
</feature>
<accession>A0A9N9IBB8</accession>
<dbReference type="Proteomes" id="UP000789759">
    <property type="component" value="Unassembled WGS sequence"/>
</dbReference>
<proteinExistence type="predicted"/>
<comment type="caution">
    <text evidence="1">The sequence shown here is derived from an EMBL/GenBank/DDBJ whole genome shotgun (WGS) entry which is preliminary data.</text>
</comment>
<organism evidence="1 2">
    <name type="scientific">Cetraspora pellucida</name>
    <dbReference type="NCBI Taxonomy" id="1433469"/>
    <lineage>
        <taxon>Eukaryota</taxon>
        <taxon>Fungi</taxon>
        <taxon>Fungi incertae sedis</taxon>
        <taxon>Mucoromycota</taxon>
        <taxon>Glomeromycotina</taxon>
        <taxon>Glomeromycetes</taxon>
        <taxon>Diversisporales</taxon>
        <taxon>Gigasporaceae</taxon>
        <taxon>Cetraspora</taxon>
    </lineage>
</organism>
<name>A0A9N9IBB8_9GLOM</name>
<evidence type="ECO:0000313" key="2">
    <source>
        <dbReference type="Proteomes" id="UP000789759"/>
    </source>
</evidence>
<evidence type="ECO:0000313" key="1">
    <source>
        <dbReference type="EMBL" id="CAG8729759.1"/>
    </source>
</evidence>
<sequence length="55" mass="6552">NSLYNNKFYLSNNEKRNNSNDEALPSIFTSNLKNNQKEEVEKAQCLFKKYNTEYL</sequence>
<dbReference type="AlphaFoldDB" id="A0A9N9IBB8"/>